<gene>
    <name evidence="1" type="ORF">METZ01_LOCUS345043</name>
</gene>
<organism evidence="1">
    <name type="scientific">marine metagenome</name>
    <dbReference type="NCBI Taxonomy" id="408172"/>
    <lineage>
        <taxon>unclassified sequences</taxon>
        <taxon>metagenomes</taxon>
        <taxon>ecological metagenomes</taxon>
    </lineage>
</organism>
<dbReference type="AlphaFoldDB" id="A0A382R377"/>
<reference evidence="1" key="1">
    <citation type="submission" date="2018-05" db="EMBL/GenBank/DDBJ databases">
        <authorList>
            <person name="Lanie J.A."/>
            <person name="Ng W.-L."/>
            <person name="Kazmierczak K.M."/>
            <person name="Andrzejewski T.M."/>
            <person name="Davidsen T.M."/>
            <person name="Wayne K.J."/>
            <person name="Tettelin H."/>
            <person name="Glass J.I."/>
            <person name="Rusch D."/>
            <person name="Podicherti R."/>
            <person name="Tsui H.-C.T."/>
            <person name="Winkler M.E."/>
        </authorList>
    </citation>
    <scope>NUCLEOTIDE SEQUENCE</scope>
</reference>
<name>A0A382R377_9ZZZZ</name>
<feature type="non-terminal residue" evidence="1">
    <location>
        <position position="1"/>
    </location>
</feature>
<accession>A0A382R377</accession>
<proteinExistence type="predicted"/>
<sequence>YHDLSHHGQKPEKVKKLLKLEHAILKRINASLSTMKERKAGNESLFDQTTTLLTASMGSANAHNFDDLPALVFDSRMKSSGYWRRKDTPMSNLYLGLLQQFGAERDRFGESTRAFDLLA</sequence>
<evidence type="ECO:0000313" key="1">
    <source>
        <dbReference type="EMBL" id="SVC92189.1"/>
    </source>
</evidence>
<protein>
    <submittedName>
        <fullName evidence="1">Uncharacterized protein</fullName>
    </submittedName>
</protein>
<dbReference type="EMBL" id="UINC01118809">
    <property type="protein sequence ID" value="SVC92189.1"/>
    <property type="molecule type" value="Genomic_DNA"/>
</dbReference>